<dbReference type="Pfam" id="PF04339">
    <property type="entry name" value="FemAB_like"/>
    <property type="match status" value="1"/>
</dbReference>
<evidence type="ECO:0000313" key="2">
    <source>
        <dbReference type="Proteomes" id="UP001281305"/>
    </source>
</evidence>
<proteinExistence type="predicted"/>
<dbReference type="Proteomes" id="UP001281305">
    <property type="component" value="Chromosome"/>
</dbReference>
<gene>
    <name evidence="1" type="ORF">RZS32_002230</name>
</gene>
<dbReference type="GO" id="GO:0016746">
    <property type="term" value="F:acyltransferase activity"/>
    <property type="evidence" value="ECO:0007669"/>
    <property type="project" value="UniProtKB-KW"/>
</dbReference>
<keyword evidence="1" id="KW-0012">Acyltransferase</keyword>
<name>A0ABZ2TG94_9RHOB</name>
<sequence length="390" mass="43528">MIELGNIGPYIASAVPSIDALDKIRWQAFIGPDQPYLDPRHLGILEKTGLIGEAVGIIPYYVTLTDQAGVLKGAAPAFLKDNSNGELGIDWGLPLAHERAVGPYYPKLVVEVPLTPWPGQRLLVDHAEDCIAIRESLLIALNQLAQKTGVRSVQIAYGTREDQVAAQAQGYVPADTLTFTWRSRAETDFDAFRSSLTKGGRWRLKTEYEKRVAEGVVIRRVQGSEITPDLMSKIHELYCDVFEQHAHAEWLNRAYFDALLQTMPDAIEFLAAWEDDVPIAGLLCFCGEKTISAQHWVTKSARIGLLFSLMYHSYKEAIERGYSAVDYGTIGAHKALRAAAPEPLFHAFKFVDDAFQNLATTVLAKRQKVHEAAYLDFARQVPYKDKRLPE</sequence>
<dbReference type="PANTHER" id="PTHR47017:SF1">
    <property type="entry name" value="ACYL-COA"/>
    <property type="match status" value="1"/>
</dbReference>
<keyword evidence="2" id="KW-1185">Reference proteome</keyword>
<keyword evidence="1" id="KW-0808">Transferase</keyword>
<accession>A0ABZ2TG94</accession>
<organism evidence="1 2">
    <name type="scientific">Roseovarius rhodophyticola</name>
    <dbReference type="NCBI Taxonomy" id="3080827"/>
    <lineage>
        <taxon>Bacteria</taxon>
        <taxon>Pseudomonadati</taxon>
        <taxon>Pseudomonadota</taxon>
        <taxon>Alphaproteobacteria</taxon>
        <taxon>Rhodobacterales</taxon>
        <taxon>Roseobacteraceae</taxon>
        <taxon>Roseovarius</taxon>
    </lineage>
</organism>
<dbReference type="SUPFAM" id="SSF55729">
    <property type="entry name" value="Acyl-CoA N-acyltransferases (Nat)"/>
    <property type="match status" value="1"/>
</dbReference>
<reference evidence="1 2" key="1">
    <citation type="submission" date="2024-02" db="EMBL/GenBank/DDBJ databases">
        <title>Roseovarius strain W115 nov., isolated from a marine algae.</title>
        <authorList>
            <person name="Lee M.W."/>
            <person name="Lee J.K."/>
            <person name="Kim J.M."/>
            <person name="Choi D.G."/>
            <person name="Baek J.H."/>
            <person name="Bayburt H."/>
            <person name="Jung J.J."/>
            <person name="Han D.M."/>
            <person name="Jeon C.O."/>
        </authorList>
    </citation>
    <scope>NUCLEOTIDE SEQUENCE [LARGE SCALE GENOMIC DNA]</scope>
    <source>
        <strain evidence="1 2">W115</strain>
    </source>
</reference>
<dbReference type="EMBL" id="CP146606">
    <property type="protein sequence ID" value="WYK18726.1"/>
    <property type="molecule type" value="Genomic_DNA"/>
</dbReference>
<dbReference type="PANTHER" id="PTHR47017">
    <property type="entry name" value="ACYL-COA"/>
    <property type="match status" value="1"/>
</dbReference>
<dbReference type="RefSeq" id="WP_317055409.1">
    <property type="nucleotide sequence ID" value="NZ_CP146606.1"/>
</dbReference>
<dbReference type="InterPro" id="IPR007434">
    <property type="entry name" value="FemAB-like"/>
</dbReference>
<evidence type="ECO:0000313" key="1">
    <source>
        <dbReference type="EMBL" id="WYK18726.1"/>
    </source>
</evidence>
<dbReference type="EC" id="2.3.1.-" evidence="1"/>
<dbReference type="Gene3D" id="3.40.630.30">
    <property type="match status" value="1"/>
</dbReference>
<dbReference type="InterPro" id="IPR016181">
    <property type="entry name" value="Acyl_CoA_acyltransferase"/>
</dbReference>
<protein>
    <submittedName>
        <fullName evidence="1">GNAT family N-acetyltransferase</fullName>
        <ecNumber evidence="1">2.3.1.-</ecNumber>
    </submittedName>
</protein>